<dbReference type="PRINTS" id="PR01801">
    <property type="entry name" value="SURFCEANTIGN"/>
</dbReference>
<evidence type="ECO:0000259" key="1">
    <source>
        <dbReference type="Pfam" id="PF04092"/>
    </source>
</evidence>
<dbReference type="VEuPathDB" id="ToxoDB:BESB_049940"/>
<feature type="domain" description="SRS" evidence="1">
    <location>
        <begin position="205"/>
        <end position="311"/>
    </location>
</feature>
<dbReference type="GeneID" id="40309924"/>
<dbReference type="Gene3D" id="2.60.40.1320">
    <property type="entry name" value="SRS domain"/>
    <property type="match status" value="2"/>
</dbReference>
<dbReference type="KEGG" id="bbes:BESB_049940"/>
<dbReference type="Pfam" id="PF04092">
    <property type="entry name" value="SAG"/>
    <property type="match status" value="1"/>
</dbReference>
<accession>A0A2A9MMM6</accession>
<dbReference type="EMBL" id="NWUJ01000003">
    <property type="protein sequence ID" value="PFH36802.1"/>
    <property type="molecule type" value="Genomic_DNA"/>
</dbReference>
<dbReference type="Proteomes" id="UP000224006">
    <property type="component" value="Chromosome III"/>
</dbReference>
<comment type="caution">
    <text evidence="2">The sequence shown here is derived from an EMBL/GenBank/DDBJ whole genome shotgun (WGS) entry which is preliminary data.</text>
</comment>
<dbReference type="InterPro" id="IPR007226">
    <property type="entry name" value="SRS_dom"/>
</dbReference>
<dbReference type="AlphaFoldDB" id="A0A2A9MMM6"/>
<evidence type="ECO:0000313" key="2">
    <source>
        <dbReference type="EMBL" id="PFH36802.1"/>
    </source>
</evidence>
<name>A0A2A9MMM6_BESBE</name>
<proteinExistence type="predicted"/>
<dbReference type="RefSeq" id="XP_029220811.1">
    <property type="nucleotide sequence ID" value="XM_029363445.1"/>
</dbReference>
<dbReference type="InterPro" id="IPR036755">
    <property type="entry name" value="SRS_dom_sf"/>
</dbReference>
<keyword evidence="3" id="KW-1185">Reference proteome</keyword>
<evidence type="ECO:0000313" key="3">
    <source>
        <dbReference type="Proteomes" id="UP000224006"/>
    </source>
</evidence>
<gene>
    <name evidence="2" type="ORF">BESB_049940</name>
</gene>
<dbReference type="InterPro" id="IPR028352">
    <property type="entry name" value="Surface_antig_SAG1"/>
</dbReference>
<reference evidence="2 3" key="1">
    <citation type="submission" date="2017-09" db="EMBL/GenBank/DDBJ databases">
        <title>Genome sequencing of Besnoitia besnoiti strain Bb-Ger1.</title>
        <authorList>
            <person name="Schares G."/>
            <person name="Venepally P."/>
            <person name="Lorenzi H.A."/>
        </authorList>
    </citation>
    <scope>NUCLEOTIDE SEQUENCE [LARGE SCALE GENOMIC DNA]</scope>
    <source>
        <strain evidence="2 3">Bb-Ger1</strain>
    </source>
</reference>
<dbReference type="GO" id="GO:0016020">
    <property type="term" value="C:membrane"/>
    <property type="evidence" value="ECO:0007669"/>
    <property type="project" value="InterPro"/>
</dbReference>
<organism evidence="2 3">
    <name type="scientific">Besnoitia besnoiti</name>
    <name type="common">Apicomplexan protozoan</name>
    <dbReference type="NCBI Taxonomy" id="94643"/>
    <lineage>
        <taxon>Eukaryota</taxon>
        <taxon>Sar</taxon>
        <taxon>Alveolata</taxon>
        <taxon>Apicomplexa</taxon>
        <taxon>Conoidasida</taxon>
        <taxon>Coccidia</taxon>
        <taxon>Eucoccidiorida</taxon>
        <taxon>Eimeriorina</taxon>
        <taxon>Sarcocystidae</taxon>
        <taxon>Besnoitia</taxon>
    </lineage>
</organism>
<protein>
    <submittedName>
        <fullName evidence="2">SAG-related sequence</fullName>
    </submittedName>
</protein>
<sequence>MSNVLVILERNLSHIDGQFVVGCMNDDARETKCKVTVRVAARNSATDNQKVMCAYGKDSNPLHQPMTLSRSQNSFTLDKIPENDAKMMLQCQRKVEGNTTKKVKSDALESSVCSVDVTIEGAGPPWAGMETDRTMIQRLSRWIHGSATAVHRNIQRKPSSAIRTILLTVALIVVAAVSSHYQSSPAFLALAAQQKSGCTTAGGRTRCTCESDAEPVDLISTSISEDANEFEMQCNTGMKFEPRGLKNSFACPAGTGELEECKCDEKPDQPHCLDIETLLYGAPNSLQRTDGQAKGKEGPSKVLSIQRANFLYLDE</sequence>